<dbReference type="GO" id="GO:0003824">
    <property type="term" value="F:catalytic activity"/>
    <property type="evidence" value="ECO:0007669"/>
    <property type="project" value="InterPro"/>
</dbReference>
<dbReference type="STRING" id="1348853.LK12_21845"/>
<dbReference type="SUPFAM" id="SSF89796">
    <property type="entry name" value="CoA-transferase family III (CaiB/BaiF)"/>
    <property type="match status" value="1"/>
</dbReference>
<dbReference type="Pfam" id="PF02515">
    <property type="entry name" value="CoA_transf_3"/>
    <property type="match status" value="1"/>
</dbReference>
<dbReference type="Proteomes" id="UP000031057">
    <property type="component" value="Unassembled WGS sequence"/>
</dbReference>
<dbReference type="OrthoDB" id="5720311at2"/>
<dbReference type="InterPro" id="IPR003673">
    <property type="entry name" value="CoA-Trfase_fam_III"/>
</dbReference>
<keyword evidence="2" id="KW-1185">Reference proteome</keyword>
<evidence type="ECO:0000313" key="1">
    <source>
        <dbReference type="EMBL" id="KHK89168.1"/>
    </source>
</evidence>
<dbReference type="EMBL" id="JTDI01000008">
    <property type="protein sequence ID" value="KHK89168.1"/>
    <property type="molecule type" value="Genomic_DNA"/>
</dbReference>
<protein>
    <submittedName>
        <fullName evidence="1">Uncharacterized protein</fullName>
    </submittedName>
</protein>
<dbReference type="InterPro" id="IPR023606">
    <property type="entry name" value="CoA-Trfase_III_dom_1_sf"/>
</dbReference>
<gene>
    <name evidence="1" type="ORF">LK12_21845</name>
</gene>
<dbReference type="PANTHER" id="PTHR48228:SF5">
    <property type="entry name" value="ALPHA-METHYLACYL-COA RACEMASE"/>
    <property type="match status" value="1"/>
</dbReference>
<evidence type="ECO:0000313" key="2">
    <source>
        <dbReference type="Proteomes" id="UP000031057"/>
    </source>
</evidence>
<sequence length="349" mass="36636">MSRDGASTGSLGGLLVLDFTTLLPGPLATLMLARAGAEVIKIERPEGEPMRSDLPVFEILNRGKRSIAIDLKADGAKLAGLAARADVIIEQFRPGVMDRLGFGYEAVRAVNPSVIYVSLNGYGSEGPDTLRPGHDLTWQAESGLLSLNVDANGAPVLPAAMVGDIAAGSHAAFANIALALYRREKSGEGARIEVPMFNGLLAFLAEPLAHSAAGQSVHPGYSPATGSSPRYGIYRAGDGRYLALASPEEKFWKAFCQRTGLPLDAGRETIAARLLERGGQEWIDSFDGADLCCSLVLTVGEALATPRMQRLLEADPLPLPIARQLATGAGPLEAAPVLGEANGTLQSQV</sequence>
<accession>A0A0B1ZIS8</accession>
<dbReference type="Gene3D" id="3.30.1540.10">
    <property type="entry name" value="formyl-coa transferase, domain 3"/>
    <property type="match status" value="1"/>
</dbReference>
<dbReference type="InterPro" id="IPR050509">
    <property type="entry name" value="CoA-transferase_III"/>
</dbReference>
<comment type="caution">
    <text evidence="1">The sequence shown here is derived from an EMBL/GenBank/DDBJ whole genome shotgun (WGS) entry which is preliminary data.</text>
</comment>
<dbReference type="PANTHER" id="PTHR48228">
    <property type="entry name" value="SUCCINYL-COA--D-CITRAMALATE COA-TRANSFERASE"/>
    <property type="match status" value="1"/>
</dbReference>
<dbReference type="Gene3D" id="3.40.50.10540">
    <property type="entry name" value="Crotonobetainyl-coa:carnitine coa-transferase, domain 1"/>
    <property type="match status" value="1"/>
</dbReference>
<proteinExistence type="predicted"/>
<dbReference type="AlphaFoldDB" id="A0A0B1ZIS8"/>
<dbReference type="RefSeq" id="WP_039289812.1">
    <property type="nucleotide sequence ID" value="NZ_JTDI01000008.1"/>
</dbReference>
<reference evidence="1 2" key="1">
    <citation type="submission" date="2014-10" db="EMBL/GenBank/DDBJ databases">
        <title>Genome sequence of Novosphingobium malaysiense MUSC 273(T).</title>
        <authorList>
            <person name="Lee L.-H."/>
        </authorList>
    </citation>
    <scope>NUCLEOTIDE SEQUENCE [LARGE SCALE GENOMIC DNA]</scope>
    <source>
        <strain evidence="1 2">MUSC 273</strain>
    </source>
</reference>
<dbReference type="InterPro" id="IPR044855">
    <property type="entry name" value="CoA-Trfase_III_dom3_sf"/>
</dbReference>
<name>A0A0B1ZIS8_9SPHN</name>
<organism evidence="1 2">
    <name type="scientific">Novosphingobium malaysiense</name>
    <dbReference type="NCBI Taxonomy" id="1348853"/>
    <lineage>
        <taxon>Bacteria</taxon>
        <taxon>Pseudomonadati</taxon>
        <taxon>Pseudomonadota</taxon>
        <taxon>Alphaproteobacteria</taxon>
        <taxon>Sphingomonadales</taxon>
        <taxon>Sphingomonadaceae</taxon>
        <taxon>Novosphingobium</taxon>
    </lineage>
</organism>